<accession>A0A9D5CSY2</accession>
<dbReference type="GO" id="GO:0032040">
    <property type="term" value="C:small-subunit processome"/>
    <property type="evidence" value="ECO:0007669"/>
    <property type="project" value="InterPro"/>
</dbReference>
<feature type="region of interest" description="Disordered" evidence="4">
    <location>
        <begin position="511"/>
        <end position="553"/>
    </location>
</feature>
<feature type="region of interest" description="Disordered" evidence="4">
    <location>
        <begin position="1"/>
        <end position="128"/>
    </location>
</feature>
<dbReference type="AlphaFoldDB" id="A0A9D5CSY2"/>
<dbReference type="InterPro" id="IPR006709">
    <property type="entry name" value="SSU_processome_Utp14"/>
</dbReference>
<evidence type="ECO:0000256" key="3">
    <source>
        <dbReference type="ARBA" id="ARBA00023242"/>
    </source>
</evidence>
<feature type="compositionally biased region" description="Acidic residues" evidence="4">
    <location>
        <begin position="430"/>
        <end position="442"/>
    </location>
</feature>
<feature type="compositionally biased region" description="Basic and acidic residues" evidence="4">
    <location>
        <begin position="99"/>
        <end position="108"/>
    </location>
</feature>
<feature type="compositionally biased region" description="Acidic residues" evidence="4">
    <location>
        <begin position="89"/>
        <end position="98"/>
    </location>
</feature>
<organism evidence="5 6">
    <name type="scientific">Dioscorea zingiberensis</name>
    <dbReference type="NCBI Taxonomy" id="325984"/>
    <lineage>
        <taxon>Eukaryota</taxon>
        <taxon>Viridiplantae</taxon>
        <taxon>Streptophyta</taxon>
        <taxon>Embryophyta</taxon>
        <taxon>Tracheophyta</taxon>
        <taxon>Spermatophyta</taxon>
        <taxon>Magnoliopsida</taxon>
        <taxon>Liliopsida</taxon>
        <taxon>Dioscoreales</taxon>
        <taxon>Dioscoreaceae</taxon>
        <taxon>Dioscorea</taxon>
    </lineage>
</organism>
<comment type="caution">
    <text evidence="5">The sequence shown here is derived from an EMBL/GenBank/DDBJ whole genome shotgun (WGS) entry which is preliminary data.</text>
</comment>
<evidence type="ECO:0000256" key="4">
    <source>
        <dbReference type="SAM" id="MobiDB-lite"/>
    </source>
</evidence>
<dbReference type="OrthoDB" id="277439at2759"/>
<comment type="subcellular location">
    <subcellularLocation>
        <location evidence="1">Nucleus</location>
        <location evidence="1">Nucleolus</location>
    </subcellularLocation>
</comment>
<reference evidence="5" key="1">
    <citation type="submission" date="2021-03" db="EMBL/GenBank/DDBJ databases">
        <authorList>
            <person name="Li Z."/>
            <person name="Yang C."/>
        </authorList>
    </citation>
    <scope>NUCLEOTIDE SEQUENCE</scope>
    <source>
        <strain evidence="5">Dzin_1.0</strain>
        <tissue evidence="5">Leaf</tissue>
    </source>
</reference>
<feature type="compositionally biased region" description="Polar residues" evidence="4">
    <location>
        <begin position="529"/>
        <end position="545"/>
    </location>
</feature>
<dbReference type="Proteomes" id="UP001085076">
    <property type="component" value="Miscellaneous, Linkage group lg03"/>
</dbReference>
<feature type="region of interest" description="Disordered" evidence="4">
    <location>
        <begin position="831"/>
        <end position="866"/>
    </location>
</feature>
<feature type="compositionally biased region" description="Acidic residues" evidence="4">
    <location>
        <begin position="110"/>
        <end position="128"/>
    </location>
</feature>
<dbReference type="GO" id="GO:0006364">
    <property type="term" value="P:rRNA processing"/>
    <property type="evidence" value="ECO:0007669"/>
    <property type="project" value="InterPro"/>
</dbReference>
<keyword evidence="6" id="KW-1185">Reference proteome</keyword>
<evidence type="ECO:0000256" key="2">
    <source>
        <dbReference type="ARBA" id="ARBA00022553"/>
    </source>
</evidence>
<dbReference type="PANTHER" id="PTHR14150">
    <property type="entry name" value="U3 SMALL NUCLEOLAR RNA-ASSOCIATED PROTEIN 14"/>
    <property type="match status" value="1"/>
</dbReference>
<evidence type="ECO:0000313" key="6">
    <source>
        <dbReference type="Proteomes" id="UP001085076"/>
    </source>
</evidence>
<dbReference type="PANTHER" id="PTHR14150:SF12">
    <property type="entry name" value="U3 SMALL NUCLEOLAR RNA-ASSOCIATED PROTEIN 14 HOMOLOG A"/>
    <property type="match status" value="1"/>
</dbReference>
<evidence type="ECO:0000313" key="5">
    <source>
        <dbReference type="EMBL" id="KAJ0977738.1"/>
    </source>
</evidence>
<keyword evidence="3" id="KW-0539">Nucleus</keyword>
<dbReference type="Pfam" id="PF04615">
    <property type="entry name" value="Utp14"/>
    <property type="match status" value="1"/>
</dbReference>
<evidence type="ECO:0008006" key="7">
    <source>
        <dbReference type="Google" id="ProtNLM"/>
    </source>
</evidence>
<feature type="compositionally biased region" description="Acidic residues" evidence="4">
    <location>
        <begin position="72"/>
        <end position="81"/>
    </location>
</feature>
<proteinExistence type="predicted"/>
<gene>
    <name evidence="5" type="ORF">J5N97_013212</name>
</gene>
<sequence length="1078" mass="122218">MAETKPKGNEKKRKSLGSSKVPAVESKKKARKLERKAKRDEKKQRRVHRSGPRLPSSFQRELGIQSSRDRAETDDDDDEDEERVREDVFEYEEQIAEEESQKNRRFDPVDNYDYELPPDFEDEDVPSDDEERHLNMLHGITGMPPQAFKGGEKKKVVFSSVQGDVNDGKISIQDLLDPLHGKPGYSNLRKRIDQLEKKPMAVHPPLPKVEREKLERKVAYKHSSKDITKWEPLVKRNREAPTLYFDKDVDLGFSTVGAIASGFEPRTEFEKKMASLMCDPEVTEAHLKDGAKLLELNKLTSEDVKDRQHRLAKMRSLLFRHEMKAKHIKKIKSKTYHRILKRERLKAPSSNVEMDLEAAKEEARKQEFKRAEERMTLKHKNSSKWAKRILKRGLSVQDEGTRAAISEQLNQHALLTRKMNSMKDTSSSDDSSDDDHDETDSEDVSKLLNKAKEKTVKVLEEKDGIMKTGVLGLPFLQRSLKKKMEAADEEARLALQGYDSSLRQLDVNEVENVTSERTSGRKVFGTPGKQAQETNNQNQSYNRGDSNSEDDFDNIEHVHTGFEADKVLPESQIGQDSFHDDGDLRQGSVFKTFDDIVKDPGPKTTFEVAIFASDSWRKMKPEDMVNVNKEKQGTVKQTLLPDPNLKEVDMDQNSDSDADEEMMDGNLCFNGVPEYELPSRADLLAFATDDLKEQFEKDKLNILNEENPEPEKPVLLPGWGQWTNVQKKKGVPSWMLEEHEMAKRKREEALKKRKDAKLKHVIISEKTDKKAEKLLLKTLPFPFTSKEVYEQSIRMPIGPEFNPAISVRALNRPEVVKKPGVIIEPIKFEEVDPNENPDEPKRIIQNKNTPSVKKKSRKSKSSGDKAMLANEIASKLLVGIQAAERKEKAPSKGRKGKAKAECSSRTEIQQIPDEIGEGMKDIVPPVVVEDSRASAPQRSIDRGPSRKVSEKVKEVIDLSTDQEETITEVIAQELISTVVAQERPCVVIEDSVPIDIVEDCDLSRATEGQLCIAVDESAQIIAIVGSDLPMVTEKHILATKEQVRTADEQRKVVEESISLVSEEADLLIIEDEVEIVAG</sequence>
<evidence type="ECO:0000256" key="1">
    <source>
        <dbReference type="ARBA" id="ARBA00004604"/>
    </source>
</evidence>
<name>A0A9D5CSY2_9LILI</name>
<reference evidence="5" key="2">
    <citation type="journal article" date="2022" name="Hortic Res">
        <title>The genome of Dioscorea zingiberensis sheds light on the biosynthesis, origin and evolution of the medicinally important diosgenin saponins.</title>
        <authorList>
            <person name="Li Y."/>
            <person name="Tan C."/>
            <person name="Li Z."/>
            <person name="Guo J."/>
            <person name="Li S."/>
            <person name="Chen X."/>
            <person name="Wang C."/>
            <person name="Dai X."/>
            <person name="Yang H."/>
            <person name="Song W."/>
            <person name="Hou L."/>
            <person name="Xu J."/>
            <person name="Tong Z."/>
            <person name="Xu A."/>
            <person name="Yuan X."/>
            <person name="Wang W."/>
            <person name="Yang Q."/>
            <person name="Chen L."/>
            <person name="Sun Z."/>
            <person name="Wang K."/>
            <person name="Pan B."/>
            <person name="Chen J."/>
            <person name="Bao Y."/>
            <person name="Liu F."/>
            <person name="Qi X."/>
            <person name="Gang D.R."/>
            <person name="Wen J."/>
            <person name="Li J."/>
        </authorList>
    </citation>
    <scope>NUCLEOTIDE SEQUENCE</scope>
    <source>
        <strain evidence="5">Dzin_1.0</strain>
    </source>
</reference>
<feature type="region of interest" description="Disordered" evidence="4">
    <location>
        <begin position="883"/>
        <end position="905"/>
    </location>
</feature>
<protein>
    <recommendedName>
        <fullName evidence="7">U3 small nucleolar RNA-associated protein 14</fullName>
    </recommendedName>
</protein>
<keyword evidence="2" id="KW-0597">Phosphoprotein</keyword>
<dbReference type="EMBL" id="JAGGNH010000003">
    <property type="protein sequence ID" value="KAJ0977738.1"/>
    <property type="molecule type" value="Genomic_DNA"/>
</dbReference>
<feature type="region of interest" description="Disordered" evidence="4">
    <location>
        <begin position="419"/>
        <end position="446"/>
    </location>
</feature>